<dbReference type="EMBL" id="BARS01056726">
    <property type="protein sequence ID" value="GAG45203.1"/>
    <property type="molecule type" value="Genomic_DNA"/>
</dbReference>
<name>X0Y8Z6_9ZZZZ</name>
<proteinExistence type="predicted"/>
<evidence type="ECO:0000313" key="1">
    <source>
        <dbReference type="EMBL" id="GAG45203.1"/>
    </source>
</evidence>
<accession>X0Y8Z6</accession>
<dbReference type="AlphaFoldDB" id="X0Y8Z6"/>
<sequence length="73" mass="8171">MAARGDAYDGDVIDIGSRLELFVDDWLIGRMSEGLSLKLHSPRMAETVLRFNERPWEGPHGTWVTIVNDDGQG</sequence>
<comment type="caution">
    <text evidence="1">The sequence shown here is derived from an EMBL/GenBank/DDBJ whole genome shotgun (WGS) entry which is preliminary data.</text>
</comment>
<organism evidence="1">
    <name type="scientific">marine sediment metagenome</name>
    <dbReference type="NCBI Taxonomy" id="412755"/>
    <lineage>
        <taxon>unclassified sequences</taxon>
        <taxon>metagenomes</taxon>
        <taxon>ecological metagenomes</taxon>
    </lineage>
</organism>
<protein>
    <submittedName>
        <fullName evidence="1">Uncharacterized protein</fullName>
    </submittedName>
</protein>
<reference evidence="1" key="1">
    <citation type="journal article" date="2014" name="Front. Microbiol.">
        <title>High frequency of phylogenetically diverse reductive dehalogenase-homologous genes in deep subseafloor sedimentary metagenomes.</title>
        <authorList>
            <person name="Kawai M."/>
            <person name="Futagami T."/>
            <person name="Toyoda A."/>
            <person name="Takaki Y."/>
            <person name="Nishi S."/>
            <person name="Hori S."/>
            <person name="Arai W."/>
            <person name="Tsubouchi T."/>
            <person name="Morono Y."/>
            <person name="Uchiyama I."/>
            <person name="Ito T."/>
            <person name="Fujiyama A."/>
            <person name="Inagaki F."/>
            <person name="Takami H."/>
        </authorList>
    </citation>
    <scope>NUCLEOTIDE SEQUENCE</scope>
    <source>
        <strain evidence="1">Expedition CK06-06</strain>
    </source>
</reference>
<feature type="non-terminal residue" evidence="1">
    <location>
        <position position="73"/>
    </location>
</feature>
<gene>
    <name evidence="1" type="ORF">S01H1_83440</name>
</gene>